<proteinExistence type="predicted"/>
<dbReference type="EMBL" id="MU004183">
    <property type="protein sequence ID" value="KAF2500361.1"/>
    <property type="molecule type" value="Genomic_DNA"/>
</dbReference>
<dbReference type="Proteomes" id="UP000799750">
    <property type="component" value="Unassembled WGS sequence"/>
</dbReference>
<sequence length="196" mass="21607">MAGHVHGGKGVEGWLVCAAAGATHWHTSGTGGRHQGRRHCTVPERRPKIRLDSAVAGGVRVIWLAAGHKLVVPDGGGQLSSLPQRLVALSRLRTDLLQRIPPLPPSSQPLLLHFLLAHHRIQRPAVLGRPRPLPASRRPGLQHRRPLDVVAGSPLRRTARQTLLRPVIVPDLREARTSRQLGVLHVSRHRRRAHRL</sequence>
<protein>
    <submittedName>
        <fullName evidence="1">Uncharacterized protein</fullName>
    </submittedName>
</protein>
<evidence type="ECO:0000313" key="2">
    <source>
        <dbReference type="Proteomes" id="UP000799750"/>
    </source>
</evidence>
<name>A0A6A6R740_9PEZI</name>
<gene>
    <name evidence="1" type="ORF">BU16DRAFT_556831</name>
</gene>
<reference evidence="1" key="1">
    <citation type="journal article" date="2020" name="Stud. Mycol.">
        <title>101 Dothideomycetes genomes: a test case for predicting lifestyles and emergence of pathogens.</title>
        <authorList>
            <person name="Haridas S."/>
            <person name="Albert R."/>
            <person name="Binder M."/>
            <person name="Bloem J."/>
            <person name="Labutti K."/>
            <person name="Salamov A."/>
            <person name="Andreopoulos B."/>
            <person name="Baker S."/>
            <person name="Barry K."/>
            <person name="Bills G."/>
            <person name="Bluhm B."/>
            <person name="Cannon C."/>
            <person name="Castanera R."/>
            <person name="Culley D."/>
            <person name="Daum C."/>
            <person name="Ezra D."/>
            <person name="Gonzalez J."/>
            <person name="Henrissat B."/>
            <person name="Kuo A."/>
            <person name="Liang C."/>
            <person name="Lipzen A."/>
            <person name="Lutzoni F."/>
            <person name="Magnuson J."/>
            <person name="Mondo S."/>
            <person name="Nolan M."/>
            <person name="Ohm R."/>
            <person name="Pangilinan J."/>
            <person name="Park H.-J."/>
            <person name="Ramirez L."/>
            <person name="Alfaro M."/>
            <person name="Sun H."/>
            <person name="Tritt A."/>
            <person name="Yoshinaga Y."/>
            <person name="Zwiers L.-H."/>
            <person name="Turgeon B."/>
            <person name="Goodwin S."/>
            <person name="Spatafora J."/>
            <person name="Crous P."/>
            <person name="Grigoriev I."/>
        </authorList>
    </citation>
    <scope>NUCLEOTIDE SEQUENCE</scope>
    <source>
        <strain evidence="1">CBS 269.34</strain>
    </source>
</reference>
<organism evidence="1 2">
    <name type="scientific">Lophium mytilinum</name>
    <dbReference type="NCBI Taxonomy" id="390894"/>
    <lineage>
        <taxon>Eukaryota</taxon>
        <taxon>Fungi</taxon>
        <taxon>Dikarya</taxon>
        <taxon>Ascomycota</taxon>
        <taxon>Pezizomycotina</taxon>
        <taxon>Dothideomycetes</taxon>
        <taxon>Pleosporomycetidae</taxon>
        <taxon>Mytilinidiales</taxon>
        <taxon>Mytilinidiaceae</taxon>
        <taxon>Lophium</taxon>
    </lineage>
</organism>
<dbReference type="AlphaFoldDB" id="A0A6A6R740"/>
<keyword evidence="2" id="KW-1185">Reference proteome</keyword>
<evidence type="ECO:0000313" key="1">
    <source>
        <dbReference type="EMBL" id="KAF2500361.1"/>
    </source>
</evidence>
<accession>A0A6A6R740</accession>